<keyword evidence="1 3" id="KW-0732">Signal</keyword>
<dbReference type="Pfam" id="PF01476">
    <property type="entry name" value="LysM"/>
    <property type="match status" value="1"/>
</dbReference>
<evidence type="ECO:0000256" key="1">
    <source>
        <dbReference type="ARBA" id="ARBA00022729"/>
    </source>
</evidence>
<name>A0ABU6NSD2_9BACI</name>
<dbReference type="InterPro" id="IPR051933">
    <property type="entry name" value="Resuscitation_pf_RpfB"/>
</dbReference>
<dbReference type="SUPFAM" id="SSF54106">
    <property type="entry name" value="LysM domain"/>
    <property type="match status" value="1"/>
</dbReference>
<gene>
    <name evidence="5" type="ORF">P5F74_16345</name>
</gene>
<feature type="signal peptide" evidence="3">
    <location>
        <begin position="1"/>
        <end position="22"/>
    </location>
</feature>
<dbReference type="InterPro" id="IPR036779">
    <property type="entry name" value="LysM_dom_sf"/>
</dbReference>
<dbReference type="Gene3D" id="2.40.40.10">
    <property type="entry name" value="RlpA-like domain"/>
    <property type="match status" value="1"/>
</dbReference>
<dbReference type="Pfam" id="PF06725">
    <property type="entry name" value="3D"/>
    <property type="match status" value="1"/>
</dbReference>
<dbReference type="SUPFAM" id="SSF50685">
    <property type="entry name" value="Barwin-like endoglucanases"/>
    <property type="match status" value="1"/>
</dbReference>
<evidence type="ECO:0000313" key="5">
    <source>
        <dbReference type="EMBL" id="MED4129707.1"/>
    </source>
</evidence>
<dbReference type="EMBL" id="JAROAS010000039">
    <property type="protein sequence ID" value="MED4129707.1"/>
    <property type="molecule type" value="Genomic_DNA"/>
</dbReference>
<evidence type="ECO:0000313" key="6">
    <source>
        <dbReference type="Proteomes" id="UP001341820"/>
    </source>
</evidence>
<protein>
    <submittedName>
        <fullName evidence="5">3D domain-containing protein</fullName>
    </submittedName>
</protein>
<dbReference type="Proteomes" id="UP001341820">
    <property type="component" value="Unassembled WGS sequence"/>
</dbReference>
<dbReference type="PANTHER" id="PTHR39160">
    <property type="entry name" value="CELL WALL-BINDING PROTEIN YOCH"/>
    <property type="match status" value="1"/>
</dbReference>
<organism evidence="5 6">
    <name type="scientific">Shouchella miscanthi</name>
    <dbReference type="NCBI Taxonomy" id="2598861"/>
    <lineage>
        <taxon>Bacteria</taxon>
        <taxon>Bacillati</taxon>
        <taxon>Bacillota</taxon>
        <taxon>Bacilli</taxon>
        <taxon>Bacillales</taxon>
        <taxon>Bacillaceae</taxon>
        <taxon>Shouchella</taxon>
    </lineage>
</organism>
<reference evidence="5 6" key="1">
    <citation type="submission" date="2023-03" db="EMBL/GenBank/DDBJ databases">
        <title>Bacillus Genome Sequencing.</title>
        <authorList>
            <person name="Dunlap C."/>
        </authorList>
    </citation>
    <scope>NUCLEOTIDE SEQUENCE [LARGE SCALE GENOMIC DNA]</scope>
    <source>
        <strain evidence="5 6">B-4107</strain>
    </source>
</reference>
<dbReference type="InterPro" id="IPR010611">
    <property type="entry name" value="3D_dom"/>
</dbReference>
<dbReference type="Gene3D" id="3.10.350.10">
    <property type="entry name" value="LysM domain"/>
    <property type="match status" value="1"/>
</dbReference>
<dbReference type="SMART" id="SM00257">
    <property type="entry name" value="LysM"/>
    <property type="match status" value="1"/>
</dbReference>
<comment type="caution">
    <text evidence="5">The sequence shown here is derived from an EMBL/GenBank/DDBJ whole genome shotgun (WGS) entry which is preliminary data.</text>
</comment>
<accession>A0ABU6NSD2</accession>
<dbReference type="PANTHER" id="PTHR39160:SF6">
    <property type="entry name" value="CELL WALL-BINDING PROTEIN YOCH"/>
    <property type="match status" value="1"/>
</dbReference>
<dbReference type="PROSITE" id="PS51782">
    <property type="entry name" value="LYSM"/>
    <property type="match status" value="1"/>
</dbReference>
<feature type="domain" description="LysM" evidence="4">
    <location>
        <begin position="21"/>
        <end position="66"/>
    </location>
</feature>
<dbReference type="InterPro" id="IPR018392">
    <property type="entry name" value="LysM"/>
</dbReference>
<sequence>MKKLVTSLAVLGSILVATPAFAYEVKSGDTLSQIANKHQTDVQNIVELNPDIYDKNLIFIGQQLTMPGEGEQGQVKGEIQSNESAPQTASNEPATAESTNSESTSASSETSSSEASNETTETTNSTESTSSEPTQSEGTTTMSVEATAYTAFCEGCSGVTATGIDLRANPNQKVIAVDPNVIPLGSKVYVEGYGEAIAGDTGGAINGNKIDLFMPERQDALNFGRQNVTIHVYE</sequence>
<feature type="chain" id="PRO_5045057894" evidence="3">
    <location>
        <begin position="23"/>
        <end position="234"/>
    </location>
</feature>
<feature type="region of interest" description="Disordered" evidence="2">
    <location>
        <begin position="68"/>
        <end position="140"/>
    </location>
</feature>
<evidence type="ECO:0000256" key="2">
    <source>
        <dbReference type="SAM" id="MobiDB-lite"/>
    </source>
</evidence>
<feature type="compositionally biased region" description="Polar residues" evidence="2">
    <location>
        <begin position="79"/>
        <end position="93"/>
    </location>
</feature>
<dbReference type="RefSeq" id="WP_060704880.1">
    <property type="nucleotide sequence ID" value="NZ_CP042163.1"/>
</dbReference>
<evidence type="ECO:0000256" key="3">
    <source>
        <dbReference type="SAM" id="SignalP"/>
    </source>
</evidence>
<evidence type="ECO:0000259" key="4">
    <source>
        <dbReference type="PROSITE" id="PS51782"/>
    </source>
</evidence>
<dbReference type="CDD" id="cd22786">
    <property type="entry name" value="DPBB_YuiC-like"/>
    <property type="match status" value="1"/>
</dbReference>
<dbReference type="InterPro" id="IPR036908">
    <property type="entry name" value="RlpA-like_sf"/>
</dbReference>
<dbReference type="CDD" id="cd00118">
    <property type="entry name" value="LysM"/>
    <property type="match status" value="1"/>
</dbReference>
<feature type="compositionally biased region" description="Low complexity" evidence="2">
    <location>
        <begin position="95"/>
        <end position="140"/>
    </location>
</feature>
<keyword evidence="6" id="KW-1185">Reference proteome</keyword>
<proteinExistence type="predicted"/>